<dbReference type="AlphaFoldDB" id="M7TRM4"/>
<feature type="region of interest" description="Disordered" evidence="1">
    <location>
        <begin position="193"/>
        <end position="238"/>
    </location>
</feature>
<dbReference type="eggNOG" id="ENOG502SPT4">
    <property type="taxonomic scope" value="Eukaryota"/>
</dbReference>
<feature type="compositionally biased region" description="Low complexity" evidence="1">
    <location>
        <begin position="201"/>
        <end position="214"/>
    </location>
</feature>
<feature type="compositionally biased region" description="Basic and acidic residues" evidence="1">
    <location>
        <begin position="227"/>
        <end position="238"/>
    </location>
</feature>
<feature type="region of interest" description="Disordered" evidence="1">
    <location>
        <begin position="58"/>
        <end position="143"/>
    </location>
</feature>
<dbReference type="KEGG" id="ela:UCREL1_3645"/>
<feature type="compositionally biased region" description="Low complexity" evidence="1">
    <location>
        <begin position="301"/>
        <end position="313"/>
    </location>
</feature>
<accession>M7TRM4</accession>
<feature type="compositionally biased region" description="Low complexity" evidence="1">
    <location>
        <begin position="381"/>
        <end position="398"/>
    </location>
</feature>
<dbReference type="HOGENOM" id="CLU_052060_0_0_1"/>
<reference evidence="3" key="1">
    <citation type="journal article" date="2013" name="Genome Announc.">
        <title>Draft genome sequence of the grapevine dieback fungus Eutypa lata UCR-EL1.</title>
        <authorList>
            <person name="Blanco-Ulate B."/>
            <person name="Rolshausen P.E."/>
            <person name="Cantu D."/>
        </authorList>
    </citation>
    <scope>NUCLEOTIDE SEQUENCE [LARGE SCALE GENOMIC DNA]</scope>
    <source>
        <strain evidence="3">UCR-EL1</strain>
    </source>
</reference>
<proteinExistence type="predicted"/>
<feature type="compositionally biased region" description="Acidic residues" evidence="1">
    <location>
        <begin position="261"/>
        <end position="276"/>
    </location>
</feature>
<keyword evidence="3" id="KW-1185">Reference proteome</keyword>
<feature type="compositionally biased region" description="Gly residues" evidence="1">
    <location>
        <begin position="321"/>
        <end position="331"/>
    </location>
</feature>
<dbReference type="EMBL" id="KB706098">
    <property type="protein sequence ID" value="EMR69330.1"/>
    <property type="molecule type" value="Genomic_DNA"/>
</dbReference>
<gene>
    <name evidence="2" type="ORF">UCREL1_3645</name>
</gene>
<evidence type="ECO:0000313" key="2">
    <source>
        <dbReference type="EMBL" id="EMR69330.1"/>
    </source>
</evidence>
<protein>
    <submittedName>
        <fullName evidence="2">Putative developmental regulator protein</fullName>
    </submittedName>
</protein>
<feature type="region of interest" description="Disordered" evidence="1">
    <location>
        <begin position="261"/>
        <end position="412"/>
    </location>
</feature>
<evidence type="ECO:0000313" key="3">
    <source>
        <dbReference type="Proteomes" id="UP000012174"/>
    </source>
</evidence>
<dbReference type="OrthoDB" id="371463at2759"/>
<evidence type="ECO:0000256" key="1">
    <source>
        <dbReference type="SAM" id="MobiDB-lite"/>
    </source>
</evidence>
<dbReference type="Proteomes" id="UP000012174">
    <property type="component" value="Unassembled WGS sequence"/>
</dbReference>
<organism evidence="2 3">
    <name type="scientific">Eutypa lata (strain UCR-EL1)</name>
    <name type="common">Grapevine dieback disease fungus</name>
    <name type="synonym">Eutypa armeniacae</name>
    <dbReference type="NCBI Taxonomy" id="1287681"/>
    <lineage>
        <taxon>Eukaryota</taxon>
        <taxon>Fungi</taxon>
        <taxon>Dikarya</taxon>
        <taxon>Ascomycota</taxon>
        <taxon>Pezizomycotina</taxon>
        <taxon>Sordariomycetes</taxon>
        <taxon>Xylariomycetidae</taxon>
        <taxon>Xylariales</taxon>
        <taxon>Diatrypaceae</taxon>
        <taxon>Eutypa</taxon>
    </lineage>
</organism>
<name>M7TRM4_EUTLA</name>
<sequence length="427" mass="46702">MPTYLCHGFRWHRDAIRFFVIVQDVEDAAPGWVVAPRSSDALLTQFYELFDFLPYRDGRPHDSDDLAPPPPQSSPGALGQQGDPATSGGGGGTHTQEIATKRGKSPSRRPRTDDDGEPSTSPTLPQLPDLPGGGEEELPPPSDWSAVTLLEEFDPSNLSIVSGPWAYVADHVVRVDTSAPVVEEMLRYDALERSRDYKAMGSSSSSSSNSSGGSRSDETGRSIVSAVEREGAGWLEKLRDKLQSSELIRWYVVVCGDEERDAYGQQEEEEEEEEEDKYSPKQEEDEDKTIGATSEGHHEQQQQQQQQQRQQQQHPPPKQGGNAGDTGGGGGDDFKFRLPEFLGSKPRPRDAKADWNAVLEKPPPFFKKEPQPVTFPPSSPLPAGAAAAHKTATPPADASGVRPKTSGTGGFRRFFTRRLGVGRKLKT</sequence>